<evidence type="ECO:0000313" key="1">
    <source>
        <dbReference type="EMBL" id="KAB8079233.1"/>
    </source>
</evidence>
<proteinExistence type="predicted"/>
<name>A0A5N5XES4_9EURO</name>
<evidence type="ECO:0000313" key="2">
    <source>
        <dbReference type="Proteomes" id="UP000326565"/>
    </source>
</evidence>
<dbReference type="EMBL" id="ML732152">
    <property type="protein sequence ID" value="KAB8079233.1"/>
    <property type="molecule type" value="Genomic_DNA"/>
</dbReference>
<sequence length="149" mass="17185">MVQPWFLRSRHQRTMISRYWHVRQVRSPSWITRNSDGQQVTRRSSKTILHGAKLYAIWQAKNTKRETSGSFTPSRQDSQDYYYLLLWKYSLLIPFQADASRCTDMTGTGQSLSFSRQFSVPLAGRAAISEKKCLKSDAQGGERSDTQCP</sequence>
<reference evidence="1 2" key="1">
    <citation type="submission" date="2019-04" db="EMBL/GenBank/DDBJ databases">
        <title>Friends and foes A comparative genomics study of 23 Aspergillus species from section Flavi.</title>
        <authorList>
            <consortium name="DOE Joint Genome Institute"/>
            <person name="Kjaerbolling I."/>
            <person name="Vesth T."/>
            <person name="Frisvad J.C."/>
            <person name="Nybo J.L."/>
            <person name="Theobald S."/>
            <person name="Kildgaard S."/>
            <person name="Isbrandt T."/>
            <person name="Kuo A."/>
            <person name="Sato A."/>
            <person name="Lyhne E.K."/>
            <person name="Kogle M.E."/>
            <person name="Wiebenga A."/>
            <person name="Kun R.S."/>
            <person name="Lubbers R.J."/>
            <person name="Makela M.R."/>
            <person name="Barry K."/>
            <person name="Chovatia M."/>
            <person name="Clum A."/>
            <person name="Daum C."/>
            <person name="Haridas S."/>
            <person name="He G."/>
            <person name="LaButti K."/>
            <person name="Lipzen A."/>
            <person name="Mondo S."/>
            <person name="Riley R."/>
            <person name="Salamov A."/>
            <person name="Simmons B.A."/>
            <person name="Magnuson J.K."/>
            <person name="Henrissat B."/>
            <person name="Mortensen U.H."/>
            <person name="Larsen T.O."/>
            <person name="Devries R.P."/>
            <person name="Grigoriev I.V."/>
            <person name="Machida M."/>
            <person name="Baker S.E."/>
            <person name="Andersen M.R."/>
        </authorList>
    </citation>
    <scope>NUCLEOTIDE SEQUENCE [LARGE SCALE GENOMIC DNA]</scope>
    <source>
        <strain evidence="1 2">CBS 151.66</strain>
    </source>
</reference>
<accession>A0A5N5XES4</accession>
<keyword evidence="2" id="KW-1185">Reference proteome</keyword>
<gene>
    <name evidence="1" type="ORF">BDV29DRAFT_165146</name>
</gene>
<dbReference type="Proteomes" id="UP000326565">
    <property type="component" value="Unassembled WGS sequence"/>
</dbReference>
<organism evidence="1 2">
    <name type="scientific">Aspergillus leporis</name>
    <dbReference type="NCBI Taxonomy" id="41062"/>
    <lineage>
        <taxon>Eukaryota</taxon>
        <taxon>Fungi</taxon>
        <taxon>Dikarya</taxon>
        <taxon>Ascomycota</taxon>
        <taxon>Pezizomycotina</taxon>
        <taxon>Eurotiomycetes</taxon>
        <taxon>Eurotiomycetidae</taxon>
        <taxon>Eurotiales</taxon>
        <taxon>Aspergillaceae</taxon>
        <taxon>Aspergillus</taxon>
        <taxon>Aspergillus subgen. Circumdati</taxon>
    </lineage>
</organism>
<dbReference type="AlphaFoldDB" id="A0A5N5XES4"/>
<protein>
    <submittedName>
        <fullName evidence="1">Uncharacterized protein</fullName>
    </submittedName>
</protein>